<dbReference type="GO" id="GO:0003700">
    <property type="term" value="F:DNA-binding transcription factor activity"/>
    <property type="evidence" value="ECO:0007669"/>
    <property type="project" value="InterPro"/>
</dbReference>
<dbReference type="Pfam" id="PF00392">
    <property type="entry name" value="GntR"/>
    <property type="match status" value="1"/>
</dbReference>
<dbReference type="CDD" id="cd07377">
    <property type="entry name" value="WHTH_GntR"/>
    <property type="match status" value="1"/>
</dbReference>
<keyword evidence="3" id="KW-0804">Transcription</keyword>
<dbReference type="InterPro" id="IPR036388">
    <property type="entry name" value="WH-like_DNA-bd_sf"/>
</dbReference>
<dbReference type="InterPro" id="IPR000524">
    <property type="entry name" value="Tscrpt_reg_HTH_GntR"/>
</dbReference>
<evidence type="ECO:0000313" key="5">
    <source>
        <dbReference type="EMBL" id="KKN68121.1"/>
    </source>
</evidence>
<keyword evidence="1" id="KW-0805">Transcription regulation</keyword>
<proteinExistence type="predicted"/>
<evidence type="ECO:0000256" key="3">
    <source>
        <dbReference type="ARBA" id="ARBA00023163"/>
    </source>
</evidence>
<dbReference type="PANTHER" id="PTHR38445:SF9">
    <property type="entry name" value="HTH-TYPE TRANSCRIPTIONAL REPRESSOR YTRA"/>
    <property type="match status" value="1"/>
</dbReference>
<dbReference type="PANTHER" id="PTHR38445">
    <property type="entry name" value="HTH-TYPE TRANSCRIPTIONAL REPRESSOR YTRA"/>
    <property type="match status" value="1"/>
</dbReference>
<dbReference type="PROSITE" id="PS50949">
    <property type="entry name" value="HTH_GNTR"/>
    <property type="match status" value="1"/>
</dbReference>
<dbReference type="Gene3D" id="1.10.10.10">
    <property type="entry name" value="Winged helix-like DNA-binding domain superfamily/Winged helix DNA-binding domain"/>
    <property type="match status" value="1"/>
</dbReference>
<protein>
    <recommendedName>
        <fullName evidence="4">HTH gntR-type domain-containing protein</fullName>
    </recommendedName>
</protein>
<dbReference type="GO" id="GO:0003677">
    <property type="term" value="F:DNA binding"/>
    <property type="evidence" value="ECO:0007669"/>
    <property type="project" value="UniProtKB-KW"/>
</dbReference>
<gene>
    <name evidence="5" type="ORF">LCGC14_0454340</name>
</gene>
<comment type="caution">
    <text evidence="5">The sequence shown here is derived from an EMBL/GenBank/DDBJ whole genome shotgun (WGS) entry which is preliminary data.</text>
</comment>
<dbReference type="InterPro" id="IPR036390">
    <property type="entry name" value="WH_DNA-bd_sf"/>
</dbReference>
<reference evidence="5" key="1">
    <citation type="journal article" date="2015" name="Nature">
        <title>Complex archaea that bridge the gap between prokaryotes and eukaryotes.</title>
        <authorList>
            <person name="Spang A."/>
            <person name="Saw J.H."/>
            <person name="Jorgensen S.L."/>
            <person name="Zaremba-Niedzwiedzka K."/>
            <person name="Martijn J."/>
            <person name="Lind A.E."/>
            <person name="van Eijk R."/>
            <person name="Schleper C."/>
            <person name="Guy L."/>
            <person name="Ettema T.J."/>
        </authorList>
    </citation>
    <scope>NUCLEOTIDE SEQUENCE</scope>
</reference>
<evidence type="ECO:0000259" key="4">
    <source>
        <dbReference type="PROSITE" id="PS50949"/>
    </source>
</evidence>
<dbReference type="AlphaFoldDB" id="A0A0F9V3L8"/>
<name>A0A0F9V3L8_9ZZZZ</name>
<evidence type="ECO:0000256" key="2">
    <source>
        <dbReference type="ARBA" id="ARBA00023125"/>
    </source>
</evidence>
<evidence type="ECO:0000256" key="1">
    <source>
        <dbReference type="ARBA" id="ARBA00023015"/>
    </source>
</evidence>
<feature type="domain" description="HTH gntR-type" evidence="4">
    <location>
        <begin position="12"/>
        <end position="80"/>
    </location>
</feature>
<dbReference type="EMBL" id="LAZR01000457">
    <property type="protein sequence ID" value="KKN68121.1"/>
    <property type="molecule type" value="Genomic_DNA"/>
</dbReference>
<dbReference type="SMART" id="SM00345">
    <property type="entry name" value="HTH_GNTR"/>
    <property type="match status" value="1"/>
</dbReference>
<keyword evidence="2" id="KW-0238">DNA-binding</keyword>
<sequence length="127" mass="14351">MLHLQIDPHSGVPVYRQMMDQIRYYIAAGALKPGAKLPSIREMAKRLSVNPTTVVKAYTELQHEGAIEMRHGSGAFVAQTTQRMSEKQKKQILRRLARQLAVEAGQMRADPKAVLKILADELERFEP</sequence>
<accession>A0A0F9V3L8</accession>
<dbReference type="SUPFAM" id="SSF46785">
    <property type="entry name" value="Winged helix' DNA-binding domain"/>
    <property type="match status" value="1"/>
</dbReference>
<organism evidence="5">
    <name type="scientific">marine sediment metagenome</name>
    <dbReference type="NCBI Taxonomy" id="412755"/>
    <lineage>
        <taxon>unclassified sequences</taxon>
        <taxon>metagenomes</taxon>
        <taxon>ecological metagenomes</taxon>
    </lineage>
</organism>